<dbReference type="Proteomes" id="UP000294963">
    <property type="component" value="Unassembled WGS sequence"/>
</dbReference>
<feature type="chain" id="PRO_5020582511" evidence="1">
    <location>
        <begin position="25"/>
        <end position="62"/>
    </location>
</feature>
<reference evidence="2 3" key="1">
    <citation type="submission" date="2019-03" db="EMBL/GenBank/DDBJ databases">
        <title>Genomic analyses of the natural microbiome of Caenorhabditis elegans.</title>
        <authorList>
            <person name="Samuel B."/>
        </authorList>
    </citation>
    <scope>NUCLEOTIDE SEQUENCE [LARGE SCALE GENOMIC DNA]</scope>
    <source>
        <strain evidence="2 3">JUb89</strain>
    </source>
</reference>
<organism evidence="2 3">
    <name type="scientific">Acinetobacter calcoaceticus</name>
    <dbReference type="NCBI Taxonomy" id="471"/>
    <lineage>
        <taxon>Bacteria</taxon>
        <taxon>Pseudomonadati</taxon>
        <taxon>Pseudomonadota</taxon>
        <taxon>Gammaproteobacteria</taxon>
        <taxon>Moraxellales</taxon>
        <taxon>Moraxellaceae</taxon>
        <taxon>Acinetobacter</taxon>
        <taxon>Acinetobacter calcoaceticus/baumannii complex</taxon>
    </lineage>
</organism>
<proteinExistence type="predicted"/>
<name>A0A4R1XEQ0_ACICA</name>
<sequence>MDWWNKAMRKLILLVACCFSAACASQKVYVHPSLKGQFINQVTNELVSKKSYIASTIKERVW</sequence>
<dbReference type="AlphaFoldDB" id="A0A4R1XEQ0"/>
<accession>A0A4R1XEQ0</accession>
<feature type="signal peptide" evidence="1">
    <location>
        <begin position="1"/>
        <end position="24"/>
    </location>
</feature>
<evidence type="ECO:0000313" key="3">
    <source>
        <dbReference type="Proteomes" id="UP000294963"/>
    </source>
</evidence>
<dbReference type="PROSITE" id="PS51257">
    <property type="entry name" value="PROKAR_LIPOPROTEIN"/>
    <property type="match status" value="1"/>
</dbReference>
<evidence type="ECO:0000256" key="1">
    <source>
        <dbReference type="SAM" id="SignalP"/>
    </source>
</evidence>
<comment type="caution">
    <text evidence="2">The sequence shown here is derived from an EMBL/GenBank/DDBJ whole genome shotgun (WGS) entry which is preliminary data.</text>
</comment>
<dbReference type="EMBL" id="SLVJ01000025">
    <property type="protein sequence ID" value="TCM62347.1"/>
    <property type="molecule type" value="Genomic_DNA"/>
</dbReference>
<keyword evidence="1" id="KW-0732">Signal</keyword>
<protein>
    <submittedName>
        <fullName evidence="2">Uncharacterized protein</fullName>
    </submittedName>
</protein>
<gene>
    <name evidence="2" type="ORF">EC844_12575</name>
</gene>
<evidence type="ECO:0000313" key="2">
    <source>
        <dbReference type="EMBL" id="TCM62347.1"/>
    </source>
</evidence>
<keyword evidence="3" id="KW-1185">Reference proteome</keyword>